<organism evidence="1 2">
    <name type="scientific">Trifolium pratense</name>
    <name type="common">Red clover</name>
    <dbReference type="NCBI Taxonomy" id="57577"/>
    <lineage>
        <taxon>Eukaryota</taxon>
        <taxon>Viridiplantae</taxon>
        <taxon>Streptophyta</taxon>
        <taxon>Embryophyta</taxon>
        <taxon>Tracheophyta</taxon>
        <taxon>Spermatophyta</taxon>
        <taxon>Magnoliopsida</taxon>
        <taxon>eudicotyledons</taxon>
        <taxon>Gunneridae</taxon>
        <taxon>Pentapetalae</taxon>
        <taxon>rosids</taxon>
        <taxon>fabids</taxon>
        <taxon>Fabales</taxon>
        <taxon>Fabaceae</taxon>
        <taxon>Papilionoideae</taxon>
        <taxon>50 kb inversion clade</taxon>
        <taxon>NPAAA clade</taxon>
        <taxon>Hologalegina</taxon>
        <taxon>IRL clade</taxon>
        <taxon>Trifolieae</taxon>
        <taxon>Trifolium</taxon>
    </lineage>
</organism>
<reference evidence="1 2" key="1">
    <citation type="journal article" date="2014" name="Am. J. Bot.">
        <title>Genome assembly and annotation for red clover (Trifolium pratense; Fabaceae).</title>
        <authorList>
            <person name="Istvanek J."/>
            <person name="Jaros M."/>
            <person name="Krenek A."/>
            <person name="Repkova J."/>
        </authorList>
    </citation>
    <scope>NUCLEOTIDE SEQUENCE [LARGE SCALE GENOMIC DNA]</scope>
    <source>
        <strain evidence="2">cv. Tatra</strain>
        <tissue evidence="1">Young leaves</tissue>
    </source>
</reference>
<sequence length="90" mass="9943">MVPSTKEIKAAVFDMNGDGTLGMLNNNVNSNLLLVLIPKSPGADRMENFRPITLANWIRTILQSARLSILVRQGDPLSPLLFCIAEDEVY</sequence>
<evidence type="ECO:0000313" key="1">
    <source>
        <dbReference type="EMBL" id="PNX66687.1"/>
    </source>
</evidence>
<dbReference type="EMBL" id="ASHM01099726">
    <property type="protein sequence ID" value="PNX66687.1"/>
    <property type="molecule type" value="Genomic_DNA"/>
</dbReference>
<proteinExistence type="predicted"/>
<name>A0A2K3KK84_TRIPR</name>
<dbReference type="AlphaFoldDB" id="A0A2K3KK84"/>
<evidence type="ECO:0000313" key="2">
    <source>
        <dbReference type="Proteomes" id="UP000236291"/>
    </source>
</evidence>
<comment type="caution">
    <text evidence="1">The sequence shown here is derived from an EMBL/GenBank/DDBJ whole genome shotgun (WGS) entry which is preliminary data.</text>
</comment>
<accession>A0A2K3KK84</accession>
<dbReference type="Proteomes" id="UP000236291">
    <property type="component" value="Unassembled WGS sequence"/>
</dbReference>
<reference evidence="1 2" key="2">
    <citation type="journal article" date="2017" name="Front. Plant Sci.">
        <title>Gene Classification and Mining of Molecular Markers Useful in Red Clover (Trifolium pratense) Breeding.</title>
        <authorList>
            <person name="Istvanek J."/>
            <person name="Dluhosova J."/>
            <person name="Dluhos P."/>
            <person name="Patkova L."/>
            <person name="Nedelnik J."/>
            <person name="Repkova J."/>
        </authorList>
    </citation>
    <scope>NUCLEOTIDE SEQUENCE [LARGE SCALE GENOMIC DNA]</scope>
    <source>
        <strain evidence="2">cv. Tatra</strain>
        <tissue evidence="1">Young leaves</tissue>
    </source>
</reference>
<protein>
    <submittedName>
        <fullName evidence="1">Uncharacterized protein</fullName>
    </submittedName>
</protein>
<gene>
    <name evidence="1" type="ORF">L195_g055226</name>
</gene>